<name>A0A382V4A0_9ZZZZ</name>
<gene>
    <name evidence="1" type="ORF">METZ01_LOCUS394183</name>
</gene>
<dbReference type="AlphaFoldDB" id="A0A382V4A0"/>
<accession>A0A382V4A0</accession>
<protein>
    <submittedName>
        <fullName evidence="1">Uncharacterized protein</fullName>
    </submittedName>
</protein>
<evidence type="ECO:0000313" key="1">
    <source>
        <dbReference type="EMBL" id="SVD41329.1"/>
    </source>
</evidence>
<dbReference type="EMBL" id="UINC01149081">
    <property type="protein sequence ID" value="SVD41329.1"/>
    <property type="molecule type" value="Genomic_DNA"/>
</dbReference>
<proteinExistence type="predicted"/>
<feature type="non-terminal residue" evidence="1">
    <location>
        <position position="1"/>
    </location>
</feature>
<reference evidence="1" key="1">
    <citation type="submission" date="2018-05" db="EMBL/GenBank/DDBJ databases">
        <authorList>
            <person name="Lanie J.A."/>
            <person name="Ng W.-L."/>
            <person name="Kazmierczak K.M."/>
            <person name="Andrzejewski T.M."/>
            <person name="Davidsen T.M."/>
            <person name="Wayne K.J."/>
            <person name="Tettelin H."/>
            <person name="Glass J.I."/>
            <person name="Rusch D."/>
            <person name="Podicherti R."/>
            <person name="Tsui H.-C.T."/>
            <person name="Winkler M.E."/>
        </authorList>
    </citation>
    <scope>NUCLEOTIDE SEQUENCE</scope>
</reference>
<sequence>IFGDVETEDAYMYEGKEGVKVFLGPANEAGRKEERIDILPHSLHIWYEFTDKVTEFCDWLLENVYLVKDVDHKGETKYEKFRVKQKEENV</sequence>
<organism evidence="1">
    <name type="scientific">marine metagenome</name>
    <dbReference type="NCBI Taxonomy" id="408172"/>
    <lineage>
        <taxon>unclassified sequences</taxon>
        <taxon>metagenomes</taxon>
        <taxon>ecological metagenomes</taxon>
    </lineage>
</organism>